<dbReference type="Pfam" id="PF14432">
    <property type="entry name" value="DYW_deaminase"/>
    <property type="match status" value="1"/>
</dbReference>
<sequence>MCVFMAKTTSTNFFSFMPNRNTTQDSIKFQNGFFLSGPVKAFSLSASQLQCYYASIPISVPLTKYKDYEFISLDEKICEFCEKGNLKKAMEFLLMPENPQVASSTYCSVLQLCAELKSLEDGQKVHSIIRSSGVSIDGVLGSKLVFMYVTCGNLREGRLVFDKIANEKTFLWNLMINGYAKIGDFKESVLIFEKMLRSGIEVNSHTFSCVLKCFAALGSIKDGEWVHGYLLKLGFNSYNAVNNSLISFYFKIREVQSAHKLFDDLTDRDVISWNSMISGYVASGLCEKGLELLIEMLKSGADTDLATIICALAGCANCGDVSLGRALHAFAIKARFDRNAIFSNTVMDMYSKCRDLNGAIQVFAKMADKSVVSWTALIAGYVREGLADKAIGMFHEMERGGVVPDTFAITAILHACACNGSLESGKHIHNYIRENDMQSNIFVCNALMDMYAKCGSMEDAKSVFLEMPVKDIVSWNTMIGGYSKNGLPNEALSLFVTMIKELEPDGRTMACVLPACASLAALDKGKEIHGYILRNGCLYDQHVTNALVDMYAKCGMLVLARFLFDMIPTKDLVSWTVMIAGYGMHGLGNEAISAFNGMRHAGLMPDEVCFISILYACSHSGLINEGWMFFNLMQNECNIKPQLEHYACVVDLLSRTGKLSMAYKFIQKMPIEPDATIWGSLLCGCRIHHDVKLAEKVAEHVFELEPENTGYYVLLANIYAEAEKWEQVKKMREKIGTRGLKKNPGCSWIEAKGKVHIFVAADHSHPQTNNIEALVNKYRSKMKKEGYRPKLRYALINADEMEKEMALCGHSEKLAMAFGILNLPPGQTIRVTKNLRVCGDCHEMAKFMSSKTKREIVLRDSNRFHHFKDGICSCRGFW</sequence>
<feature type="repeat" description="PPR" evidence="3">
    <location>
        <begin position="440"/>
        <end position="470"/>
    </location>
</feature>
<keyword evidence="6" id="KW-1185">Reference proteome</keyword>
<evidence type="ECO:0000256" key="1">
    <source>
        <dbReference type="ARBA" id="ARBA00006643"/>
    </source>
</evidence>
<evidence type="ECO:0000256" key="3">
    <source>
        <dbReference type="PROSITE-ProRule" id="PRU00708"/>
    </source>
</evidence>
<feature type="domain" description="DYW" evidence="4">
    <location>
        <begin position="786"/>
        <end position="878"/>
    </location>
</feature>
<dbReference type="FunFam" id="1.25.40.10:FF:000073">
    <property type="entry name" value="Pentatricopeptide repeat-containing protein chloroplastic"/>
    <property type="match status" value="1"/>
</dbReference>
<evidence type="ECO:0000259" key="4">
    <source>
        <dbReference type="Pfam" id="PF14432"/>
    </source>
</evidence>
<comment type="similarity">
    <text evidence="1">Belongs to the PPR family. PCMP-H subfamily.</text>
</comment>
<dbReference type="PANTHER" id="PTHR24015">
    <property type="entry name" value="OS07G0578800 PROTEIN-RELATED"/>
    <property type="match status" value="1"/>
</dbReference>
<dbReference type="InterPro" id="IPR046960">
    <property type="entry name" value="PPR_At4g14850-like_plant"/>
</dbReference>
<dbReference type="InterPro" id="IPR002885">
    <property type="entry name" value="PPR_rpt"/>
</dbReference>
<feature type="repeat" description="PPR" evidence="3">
    <location>
        <begin position="471"/>
        <end position="501"/>
    </location>
</feature>
<name>A0AAV8T6Z1_9ROSI</name>
<dbReference type="Gene3D" id="1.25.40.10">
    <property type="entry name" value="Tetratricopeptide repeat domain"/>
    <property type="match status" value="5"/>
</dbReference>
<dbReference type="InterPro" id="IPR011990">
    <property type="entry name" value="TPR-like_helical_dom_sf"/>
</dbReference>
<protein>
    <recommendedName>
        <fullName evidence="4">DYW domain-containing protein</fullName>
    </recommendedName>
</protein>
<dbReference type="Proteomes" id="UP001159364">
    <property type="component" value="Linkage Group LG06"/>
</dbReference>
<dbReference type="Pfam" id="PF01535">
    <property type="entry name" value="PPR"/>
    <property type="match status" value="4"/>
</dbReference>
<dbReference type="FunFam" id="1.25.40.10:FF:000436">
    <property type="entry name" value="Pentatricopeptide repeat-containing protein At5g39350 family"/>
    <property type="match status" value="1"/>
</dbReference>
<evidence type="ECO:0000313" key="6">
    <source>
        <dbReference type="Proteomes" id="UP001159364"/>
    </source>
</evidence>
<dbReference type="InterPro" id="IPR046848">
    <property type="entry name" value="E_motif"/>
</dbReference>
<keyword evidence="2" id="KW-0677">Repeat</keyword>
<dbReference type="Pfam" id="PF20431">
    <property type="entry name" value="E_motif"/>
    <property type="match status" value="1"/>
</dbReference>
<dbReference type="EMBL" id="JAIWQS010000006">
    <property type="protein sequence ID" value="KAJ8761985.1"/>
    <property type="molecule type" value="Genomic_DNA"/>
</dbReference>
<feature type="repeat" description="PPR" evidence="3">
    <location>
        <begin position="370"/>
        <end position="404"/>
    </location>
</feature>
<comment type="caution">
    <text evidence="5">The sequence shown here is derived from an EMBL/GenBank/DDBJ whole genome shotgun (WGS) entry which is preliminary data.</text>
</comment>
<organism evidence="5 6">
    <name type="scientific">Erythroxylum novogranatense</name>
    <dbReference type="NCBI Taxonomy" id="1862640"/>
    <lineage>
        <taxon>Eukaryota</taxon>
        <taxon>Viridiplantae</taxon>
        <taxon>Streptophyta</taxon>
        <taxon>Embryophyta</taxon>
        <taxon>Tracheophyta</taxon>
        <taxon>Spermatophyta</taxon>
        <taxon>Magnoliopsida</taxon>
        <taxon>eudicotyledons</taxon>
        <taxon>Gunneridae</taxon>
        <taxon>Pentapetalae</taxon>
        <taxon>rosids</taxon>
        <taxon>fabids</taxon>
        <taxon>Malpighiales</taxon>
        <taxon>Erythroxylaceae</taxon>
        <taxon>Erythroxylum</taxon>
    </lineage>
</organism>
<evidence type="ECO:0000256" key="2">
    <source>
        <dbReference type="ARBA" id="ARBA00022737"/>
    </source>
</evidence>
<dbReference type="NCBIfam" id="TIGR00756">
    <property type="entry name" value="PPR"/>
    <property type="match status" value="6"/>
</dbReference>
<dbReference type="FunFam" id="1.25.40.10:FF:000344">
    <property type="entry name" value="Pentatricopeptide repeat-containing protein"/>
    <property type="match status" value="1"/>
</dbReference>
<dbReference type="SUPFAM" id="SSF48452">
    <property type="entry name" value="TPR-like"/>
    <property type="match status" value="1"/>
</dbReference>
<dbReference type="AlphaFoldDB" id="A0AAV8T6Z1"/>
<dbReference type="PANTHER" id="PTHR24015:SF548">
    <property type="entry name" value="OS08G0340900 PROTEIN"/>
    <property type="match status" value="1"/>
</dbReference>
<feature type="repeat" description="PPR" evidence="3">
    <location>
        <begin position="571"/>
        <end position="605"/>
    </location>
</feature>
<gene>
    <name evidence="5" type="ORF">K2173_006587</name>
</gene>
<accession>A0AAV8T6Z1</accession>
<dbReference type="GO" id="GO:0008270">
    <property type="term" value="F:zinc ion binding"/>
    <property type="evidence" value="ECO:0007669"/>
    <property type="project" value="InterPro"/>
</dbReference>
<dbReference type="GO" id="GO:0003729">
    <property type="term" value="F:mRNA binding"/>
    <property type="evidence" value="ECO:0007669"/>
    <property type="project" value="UniProtKB-ARBA"/>
</dbReference>
<dbReference type="Pfam" id="PF13041">
    <property type="entry name" value="PPR_2"/>
    <property type="match status" value="4"/>
</dbReference>
<evidence type="ECO:0000313" key="5">
    <source>
        <dbReference type="EMBL" id="KAJ8761985.1"/>
    </source>
</evidence>
<reference evidence="5 6" key="1">
    <citation type="submission" date="2021-09" db="EMBL/GenBank/DDBJ databases">
        <title>Genomic insights and catalytic innovation underlie evolution of tropane alkaloids biosynthesis.</title>
        <authorList>
            <person name="Wang Y.-J."/>
            <person name="Tian T."/>
            <person name="Huang J.-P."/>
            <person name="Huang S.-X."/>
        </authorList>
    </citation>
    <scope>NUCLEOTIDE SEQUENCE [LARGE SCALE GENOMIC DNA]</scope>
    <source>
        <strain evidence="5">KIB-2018</strain>
        <tissue evidence="5">Leaf</tissue>
    </source>
</reference>
<feature type="repeat" description="PPR" evidence="3">
    <location>
        <begin position="168"/>
        <end position="202"/>
    </location>
</feature>
<dbReference type="InterPro" id="IPR032867">
    <property type="entry name" value="DYW_dom"/>
</dbReference>
<feature type="repeat" description="PPR" evidence="3">
    <location>
        <begin position="269"/>
        <end position="303"/>
    </location>
</feature>
<proteinExistence type="inferred from homology"/>
<dbReference type="FunFam" id="1.25.40.10:FF:000090">
    <property type="entry name" value="Pentatricopeptide repeat-containing protein, chloroplastic"/>
    <property type="match status" value="1"/>
</dbReference>
<dbReference type="GO" id="GO:0009451">
    <property type="term" value="P:RNA modification"/>
    <property type="evidence" value="ECO:0007669"/>
    <property type="project" value="InterPro"/>
</dbReference>
<dbReference type="PROSITE" id="PS51375">
    <property type="entry name" value="PPR"/>
    <property type="match status" value="6"/>
</dbReference>